<evidence type="ECO:0000313" key="11">
    <source>
        <dbReference type="EMBL" id="MFG6109275.1"/>
    </source>
</evidence>
<dbReference type="Proteomes" id="UP001605261">
    <property type="component" value="Unassembled WGS sequence"/>
</dbReference>
<keyword evidence="7 10" id="KW-0812">Transmembrane</keyword>
<keyword evidence="8 10" id="KW-1133">Transmembrane helix</keyword>
<comment type="similarity">
    <text evidence="3">Belongs to the nicotinamide ribonucleoside (NR) uptake permease (TC 4.B.1) family.</text>
</comment>
<feature type="transmembrane region" description="Helical" evidence="10">
    <location>
        <begin position="87"/>
        <end position="105"/>
    </location>
</feature>
<feature type="transmembrane region" description="Helical" evidence="10">
    <location>
        <begin position="25"/>
        <end position="42"/>
    </location>
</feature>
<dbReference type="Pfam" id="PF04973">
    <property type="entry name" value="NMN_transporter"/>
    <property type="match status" value="1"/>
</dbReference>
<dbReference type="InterPro" id="IPR006419">
    <property type="entry name" value="NMN_transpt_PnuC"/>
</dbReference>
<feature type="transmembrane region" description="Helical" evidence="10">
    <location>
        <begin position="160"/>
        <end position="176"/>
    </location>
</feature>
<dbReference type="PANTHER" id="PTHR36122">
    <property type="entry name" value="NICOTINAMIDE RIBOSIDE TRANSPORTER PNUC"/>
    <property type="match status" value="1"/>
</dbReference>
<comment type="function">
    <text evidence="1">Required for nicotinamide riboside transport across the inner membrane.</text>
</comment>
<comment type="caution">
    <text evidence="11">The sequence shown here is derived from an EMBL/GenBank/DDBJ whole genome shotgun (WGS) entry which is preliminary data.</text>
</comment>
<comment type="subcellular location">
    <subcellularLocation>
        <location evidence="2">Cell membrane</location>
        <topology evidence="2">Multi-pass membrane protein</topology>
    </subcellularLocation>
</comment>
<dbReference type="EMBL" id="JBHGCJ010000005">
    <property type="protein sequence ID" value="MFG6109275.1"/>
    <property type="molecule type" value="Genomic_DNA"/>
</dbReference>
<evidence type="ECO:0000256" key="4">
    <source>
        <dbReference type="ARBA" id="ARBA00017522"/>
    </source>
</evidence>
<evidence type="ECO:0000256" key="5">
    <source>
        <dbReference type="ARBA" id="ARBA00022448"/>
    </source>
</evidence>
<organism evidence="11 12">
    <name type="scientific">Stenotrophomonas nematodicola</name>
    <dbReference type="NCBI Taxonomy" id="2656746"/>
    <lineage>
        <taxon>Bacteria</taxon>
        <taxon>Pseudomonadati</taxon>
        <taxon>Pseudomonadota</taxon>
        <taxon>Gammaproteobacteria</taxon>
        <taxon>Lysobacterales</taxon>
        <taxon>Lysobacteraceae</taxon>
        <taxon>Stenotrophomonas</taxon>
    </lineage>
</organism>
<keyword evidence="5" id="KW-0813">Transport</keyword>
<dbReference type="PANTHER" id="PTHR36122:SF2">
    <property type="entry name" value="NICOTINAMIDE RIBOSIDE TRANSPORTER PNUC"/>
    <property type="match status" value="1"/>
</dbReference>
<proteinExistence type="inferred from homology"/>
<evidence type="ECO:0000256" key="1">
    <source>
        <dbReference type="ARBA" id="ARBA00002672"/>
    </source>
</evidence>
<keyword evidence="9 10" id="KW-0472">Membrane</keyword>
<gene>
    <name evidence="11" type="primary">pnuC</name>
    <name evidence="11" type="ORF">ACEU0G_003285</name>
</gene>
<feature type="transmembrane region" description="Helical" evidence="10">
    <location>
        <begin position="111"/>
        <end position="131"/>
    </location>
</feature>
<keyword evidence="6" id="KW-1003">Cell membrane</keyword>
<keyword evidence="12" id="KW-1185">Reference proteome</keyword>
<evidence type="ECO:0000256" key="2">
    <source>
        <dbReference type="ARBA" id="ARBA00004651"/>
    </source>
</evidence>
<sequence>MTSALEITANLTVAASILLAGRNSVHTWWTGIIGCTLFALVFHDARLYADVVLQGVFVLTSVIGWWQWLRGDHGHALPITRVQVRTLGWMLPAAVLASVGYGLLLHTWTDAYAPFLDSAVLVLSVVAQLLMMRRKLDAWWFWLLVNSIAIPLYASRGLHLTAVLYVVFWINALVSLRHWRRLMRAAAAGAVAAEPTHG</sequence>
<evidence type="ECO:0000256" key="8">
    <source>
        <dbReference type="ARBA" id="ARBA00022989"/>
    </source>
</evidence>
<evidence type="ECO:0000256" key="9">
    <source>
        <dbReference type="ARBA" id="ARBA00023136"/>
    </source>
</evidence>
<evidence type="ECO:0000256" key="10">
    <source>
        <dbReference type="SAM" id="Phobius"/>
    </source>
</evidence>
<name>A0ABW7CWD0_9GAMM</name>
<reference evidence="11 12" key="1">
    <citation type="submission" date="2024-09" db="EMBL/GenBank/DDBJ databases">
        <authorList>
            <consortium name="All-Russian atlas of soil microorganisms"/>
            <consortium name="as a basis for the search for new antimicrobial producers and enzymes with unique properties"/>
            <person name="Sokolova E.A."/>
            <person name="Voronina E.N."/>
        </authorList>
    </citation>
    <scope>NUCLEOTIDE SEQUENCE [LARGE SCALE GENOMIC DNA]</scope>
    <source>
        <strain evidence="11 12">AF-22b-331.1</strain>
    </source>
</reference>
<feature type="transmembrane region" description="Helical" evidence="10">
    <location>
        <begin position="48"/>
        <end position="66"/>
    </location>
</feature>
<evidence type="ECO:0000313" key="12">
    <source>
        <dbReference type="Proteomes" id="UP001605261"/>
    </source>
</evidence>
<evidence type="ECO:0000256" key="3">
    <source>
        <dbReference type="ARBA" id="ARBA00006669"/>
    </source>
</evidence>
<dbReference type="RefSeq" id="WP_259206760.1">
    <property type="nucleotide sequence ID" value="NZ_JBHGCJ010000005.1"/>
</dbReference>
<evidence type="ECO:0000256" key="6">
    <source>
        <dbReference type="ARBA" id="ARBA00022475"/>
    </source>
</evidence>
<protein>
    <recommendedName>
        <fullName evidence="4">Nicotinamide riboside transporter PnuC</fullName>
    </recommendedName>
</protein>
<evidence type="ECO:0000256" key="7">
    <source>
        <dbReference type="ARBA" id="ARBA00022692"/>
    </source>
</evidence>
<dbReference type="NCBIfam" id="TIGR01528">
    <property type="entry name" value="NMN_trans_PnuC"/>
    <property type="match status" value="1"/>
</dbReference>
<accession>A0ABW7CWD0</accession>